<name>A0AAE4J5N0_9ENTR</name>
<proteinExistence type="predicted"/>
<organism evidence="1 2">
    <name type="scientific">Enterobacter hormaechei subsp. steigerwaltii</name>
    <dbReference type="NCBI Taxonomy" id="299766"/>
    <lineage>
        <taxon>Bacteria</taxon>
        <taxon>Pseudomonadati</taxon>
        <taxon>Pseudomonadota</taxon>
        <taxon>Gammaproteobacteria</taxon>
        <taxon>Enterobacterales</taxon>
        <taxon>Enterobacteriaceae</taxon>
        <taxon>Enterobacter</taxon>
        <taxon>Enterobacter cloacae complex</taxon>
    </lineage>
</organism>
<evidence type="ECO:0000313" key="2">
    <source>
        <dbReference type="Proteomes" id="UP001182277"/>
    </source>
</evidence>
<accession>A0AAE4J5N0</accession>
<dbReference type="EMBL" id="JARDRS010000012">
    <property type="protein sequence ID" value="MDS0020755.1"/>
    <property type="molecule type" value="Genomic_DNA"/>
</dbReference>
<protein>
    <submittedName>
        <fullName evidence="1">Uncharacterized protein</fullName>
    </submittedName>
</protein>
<comment type="caution">
    <text evidence="1">The sequence shown here is derived from an EMBL/GenBank/DDBJ whole genome shotgun (WGS) entry which is preliminary data.</text>
</comment>
<gene>
    <name evidence="1" type="ORF">PTZ61_18895</name>
</gene>
<dbReference type="RefSeq" id="WP_254909560.1">
    <property type="nucleotide sequence ID" value="NZ_BEEI01000013.1"/>
</dbReference>
<dbReference type="AlphaFoldDB" id="A0AAE4J5N0"/>
<evidence type="ECO:0000313" key="1">
    <source>
        <dbReference type="EMBL" id="MDS0020755.1"/>
    </source>
</evidence>
<reference evidence="1" key="1">
    <citation type="submission" date="2023-02" db="EMBL/GenBank/DDBJ databases">
        <title>NDM-1 &amp; ACT-7 co producing ST 133 Enterobacter.</title>
        <authorList>
            <person name="Halder G."/>
            <person name="Chaudhuri B."/>
            <person name="Dutta S."/>
        </authorList>
    </citation>
    <scope>NUCLEOTIDE SEQUENCE</scope>
    <source>
        <strain evidence="1">PEER 323</strain>
    </source>
</reference>
<dbReference type="Proteomes" id="UP001182277">
    <property type="component" value="Unassembled WGS sequence"/>
</dbReference>
<sequence length="40" mass="4580">METHLNALGDLLQRLALKHAVRTFRLHGELTAWLAFMFSA</sequence>